<dbReference type="InterPro" id="IPR052226">
    <property type="entry name" value="UPF0332_toxin"/>
</dbReference>
<feature type="domain" description="HEPN" evidence="2">
    <location>
        <begin position="11"/>
        <end position="102"/>
    </location>
</feature>
<comment type="similarity">
    <text evidence="1">Belongs to the UPF0332 family.</text>
</comment>
<dbReference type="PANTHER" id="PTHR36565">
    <property type="entry name" value="UPF0332 PROTEIN TM_1000"/>
    <property type="match status" value="1"/>
</dbReference>
<evidence type="ECO:0000259" key="2">
    <source>
        <dbReference type="Pfam" id="PF05168"/>
    </source>
</evidence>
<protein>
    <recommendedName>
        <fullName evidence="2">HEPN domain-containing protein</fullName>
    </recommendedName>
</protein>
<dbReference type="PANTHER" id="PTHR36565:SF1">
    <property type="entry name" value="UPF0332 PROTEIN TM_1000"/>
    <property type="match status" value="1"/>
</dbReference>
<evidence type="ECO:0000256" key="1">
    <source>
        <dbReference type="ARBA" id="ARBA00038248"/>
    </source>
</evidence>
<reference evidence="3 4" key="1">
    <citation type="submission" date="2016-04" db="EMBL/GenBank/DDBJ databases">
        <title>Chloroflexus islandicus sp. nov., a thermophilic filamentous anoxygenic phototrophic bacterium from geyser Strokkur (Iceland).</title>
        <authorList>
            <person name="Gaisin V.A."/>
            <person name="Kalashnikov A.M."/>
            <person name="Sukhacheva M.V."/>
            <person name="Grouzdev D.S."/>
            <person name="Ivanov T.M."/>
            <person name="Kuznetsov B."/>
            <person name="Gorlenko V.M."/>
        </authorList>
    </citation>
    <scope>NUCLEOTIDE SEQUENCE [LARGE SCALE GENOMIC DNA]</scope>
    <source>
        <strain evidence="4">isl-2</strain>
    </source>
</reference>
<evidence type="ECO:0000313" key="4">
    <source>
        <dbReference type="Proteomes" id="UP000078287"/>
    </source>
</evidence>
<dbReference type="Proteomes" id="UP000078287">
    <property type="component" value="Unassembled WGS sequence"/>
</dbReference>
<comment type="caution">
    <text evidence="3">The sequence shown here is derived from an EMBL/GenBank/DDBJ whole genome shotgun (WGS) entry which is preliminary data.</text>
</comment>
<sequence length="103" mass="11685">MSEDSVSALVKYRLLEATETLTEAEILRDAGSYRGAVNRAYYAMFYALLGLLATRQLVSSKHSGAIALFDREFVKTGIFPPELSRSLHLAFQRRQRHDYADIE</sequence>
<dbReference type="AlphaFoldDB" id="A0A178MG09"/>
<proteinExistence type="inferred from homology"/>
<dbReference type="EMBL" id="LWQS01000035">
    <property type="protein sequence ID" value="OAN47649.1"/>
    <property type="molecule type" value="Genomic_DNA"/>
</dbReference>
<gene>
    <name evidence="3" type="ORF">A6A03_09375</name>
</gene>
<dbReference type="STRING" id="1707952.A6A03_09375"/>
<dbReference type="InterPro" id="IPR007842">
    <property type="entry name" value="HEPN_dom"/>
</dbReference>
<name>A0A178MG09_9CHLR</name>
<dbReference type="RefSeq" id="WP_172812275.1">
    <property type="nucleotide sequence ID" value="NZ_LWQS01000035.1"/>
</dbReference>
<organism evidence="3 4">
    <name type="scientific">Chloroflexus islandicus</name>
    <dbReference type="NCBI Taxonomy" id="1707952"/>
    <lineage>
        <taxon>Bacteria</taxon>
        <taxon>Bacillati</taxon>
        <taxon>Chloroflexota</taxon>
        <taxon>Chloroflexia</taxon>
        <taxon>Chloroflexales</taxon>
        <taxon>Chloroflexineae</taxon>
        <taxon>Chloroflexaceae</taxon>
        <taxon>Chloroflexus</taxon>
    </lineage>
</organism>
<keyword evidence="4" id="KW-1185">Reference proteome</keyword>
<accession>A0A178MG09</accession>
<dbReference type="Pfam" id="PF05168">
    <property type="entry name" value="HEPN"/>
    <property type="match status" value="1"/>
</dbReference>
<dbReference type="Gene3D" id="1.20.120.330">
    <property type="entry name" value="Nucleotidyltransferases domain 2"/>
    <property type="match status" value="1"/>
</dbReference>
<evidence type="ECO:0000313" key="3">
    <source>
        <dbReference type="EMBL" id="OAN47649.1"/>
    </source>
</evidence>